<sequence length="106" mass="12504">CYVVSFRTCNKPRNQNSSIYYYFCNFSEAKNIKRIISYIFAVISYMTSAIFAHFRLFIYLISLFSEESIFLSRFQLGEVRKQFRKITDSQKYSSSLGLCHSFLHGS</sequence>
<reference evidence="3" key="1">
    <citation type="submission" date="2022-11" db="UniProtKB">
        <authorList>
            <consortium name="WormBaseParasite"/>
        </authorList>
    </citation>
    <scope>IDENTIFICATION</scope>
</reference>
<evidence type="ECO:0000313" key="2">
    <source>
        <dbReference type="Proteomes" id="UP000887569"/>
    </source>
</evidence>
<proteinExistence type="predicted"/>
<dbReference type="WBParaSite" id="PgR070_g016_t01">
    <property type="protein sequence ID" value="PgR070_g016_t01"/>
    <property type="gene ID" value="PgR070_g016"/>
</dbReference>
<keyword evidence="1" id="KW-0472">Membrane</keyword>
<dbReference type="Proteomes" id="UP000887569">
    <property type="component" value="Unplaced"/>
</dbReference>
<protein>
    <submittedName>
        <fullName evidence="3">Ovule protein</fullName>
    </submittedName>
</protein>
<name>A0A915BZE5_PARUN</name>
<keyword evidence="2" id="KW-1185">Reference proteome</keyword>
<evidence type="ECO:0000256" key="1">
    <source>
        <dbReference type="SAM" id="Phobius"/>
    </source>
</evidence>
<feature type="transmembrane region" description="Helical" evidence="1">
    <location>
        <begin position="35"/>
        <end position="64"/>
    </location>
</feature>
<organism evidence="2 3">
    <name type="scientific">Parascaris univalens</name>
    <name type="common">Nematode worm</name>
    <dbReference type="NCBI Taxonomy" id="6257"/>
    <lineage>
        <taxon>Eukaryota</taxon>
        <taxon>Metazoa</taxon>
        <taxon>Ecdysozoa</taxon>
        <taxon>Nematoda</taxon>
        <taxon>Chromadorea</taxon>
        <taxon>Rhabditida</taxon>
        <taxon>Spirurina</taxon>
        <taxon>Ascaridomorpha</taxon>
        <taxon>Ascaridoidea</taxon>
        <taxon>Ascarididae</taxon>
        <taxon>Parascaris</taxon>
    </lineage>
</organism>
<accession>A0A915BZE5</accession>
<evidence type="ECO:0000313" key="3">
    <source>
        <dbReference type="WBParaSite" id="PgR070_g016_t01"/>
    </source>
</evidence>
<keyword evidence="1" id="KW-1133">Transmembrane helix</keyword>
<dbReference type="AlphaFoldDB" id="A0A915BZE5"/>
<keyword evidence="1" id="KW-0812">Transmembrane</keyword>